<organism evidence="2 3">
    <name type="scientific">Providencia stuartii</name>
    <dbReference type="NCBI Taxonomy" id="588"/>
    <lineage>
        <taxon>Bacteria</taxon>
        <taxon>Pseudomonadati</taxon>
        <taxon>Pseudomonadota</taxon>
        <taxon>Gammaproteobacteria</taxon>
        <taxon>Enterobacterales</taxon>
        <taxon>Morganellaceae</taxon>
        <taxon>Providencia</taxon>
    </lineage>
</organism>
<feature type="transmembrane region" description="Helical" evidence="1">
    <location>
        <begin position="47"/>
        <end position="66"/>
    </location>
</feature>
<feature type="transmembrane region" description="Helical" evidence="1">
    <location>
        <begin position="6"/>
        <end position="26"/>
    </location>
</feature>
<sequence>MSKFNLYVWVGLVLNTALLGTLLYMIQTGELIIDGSNGAQNAQLMKVLMIIACVSFPIQLISMMIMSYKPRVAIAVALMSSLALMPITIVFLCGMIFSAIRWRFHQLETFDPTINVDFETKLTFNNRHNSIRAIALGLISVIFIVLSQSLGMFLLVLAIILFVLGKRINGTPYLAIKGEHVYIRPSLFAFCYRIPLKDVTYLRNEKNNVLFQARIENAPVNQQLIPLSISLQNLAEEDKTKLAAVLERVPH</sequence>
<feature type="transmembrane region" description="Helical" evidence="1">
    <location>
        <begin position="134"/>
        <end position="164"/>
    </location>
</feature>
<proteinExistence type="predicted"/>
<dbReference type="AlphaFoldDB" id="A0A1S1HVQ1"/>
<keyword evidence="3" id="KW-1185">Reference proteome</keyword>
<dbReference type="GeneID" id="92280063"/>
<evidence type="ECO:0000256" key="1">
    <source>
        <dbReference type="SAM" id="Phobius"/>
    </source>
</evidence>
<dbReference type="RefSeq" id="WP_070925016.1">
    <property type="nucleotide sequence ID" value="NZ_CANMXG010000002.1"/>
</dbReference>
<comment type="caution">
    <text evidence="2">The sequence shown here is derived from an EMBL/GenBank/DDBJ whole genome shotgun (WGS) entry which is preliminary data.</text>
</comment>
<accession>A0A1S1HVQ1</accession>
<keyword evidence="1" id="KW-0812">Transmembrane</keyword>
<gene>
    <name evidence="2" type="ORF">A3Q29_01645</name>
</gene>
<reference evidence="2 3" key="1">
    <citation type="submission" date="2016-03" db="EMBL/GenBank/DDBJ databases">
        <title>Genome sequence of Providencia stuartii strain, isolated from the salivary glands of larval Lucilia sericata.</title>
        <authorList>
            <person name="Yuan Y."/>
            <person name="Zhang Y."/>
            <person name="Fu S."/>
            <person name="Crippen T.L."/>
            <person name="Visi D."/>
            <person name="Benbow M.E."/>
            <person name="Allen M."/>
            <person name="Tomberlin J.K."/>
            <person name="Sze S.-H."/>
            <person name="Tarone A.M."/>
        </authorList>
    </citation>
    <scope>NUCLEOTIDE SEQUENCE [LARGE SCALE GENOMIC DNA]</scope>
    <source>
        <strain evidence="2 3">Crippen</strain>
    </source>
</reference>
<dbReference type="EMBL" id="LVIE01000001">
    <property type="protein sequence ID" value="OHT26057.1"/>
    <property type="molecule type" value="Genomic_DNA"/>
</dbReference>
<keyword evidence="1" id="KW-0472">Membrane</keyword>
<protein>
    <submittedName>
        <fullName evidence="2">Uncharacterized protein</fullName>
    </submittedName>
</protein>
<dbReference type="Proteomes" id="UP000179588">
    <property type="component" value="Unassembled WGS sequence"/>
</dbReference>
<evidence type="ECO:0000313" key="3">
    <source>
        <dbReference type="Proteomes" id="UP000179588"/>
    </source>
</evidence>
<feature type="transmembrane region" description="Helical" evidence="1">
    <location>
        <begin position="72"/>
        <end position="97"/>
    </location>
</feature>
<keyword evidence="1" id="KW-1133">Transmembrane helix</keyword>
<evidence type="ECO:0000313" key="2">
    <source>
        <dbReference type="EMBL" id="OHT26057.1"/>
    </source>
</evidence>
<name>A0A1S1HVQ1_PROST</name>